<proteinExistence type="predicted"/>
<accession>A0A0F7S0K7</accession>
<dbReference type="EMBL" id="LK056664">
    <property type="protein sequence ID" value="CDU24036.1"/>
    <property type="molecule type" value="Genomic_DNA"/>
</dbReference>
<dbReference type="EMBL" id="CCFA01000394">
    <property type="protein sequence ID" value="CDW95494.1"/>
    <property type="molecule type" value="Genomic_DNA"/>
</dbReference>
<reference evidence="1" key="2">
    <citation type="submission" date="2014-06" db="EMBL/GenBank/DDBJ databases">
        <authorList>
            <person name="Ju J."/>
            <person name="Zhang J."/>
        </authorList>
    </citation>
    <scope>NUCLEOTIDE SEQUENCE</scope>
    <source>
        <strain evidence="1">SscI8</strain>
    </source>
</reference>
<gene>
    <name evidence="2" type="primary">SSCI07670.1</name>
    <name evidence="1" type="ORF">SPSC_02665</name>
</gene>
<dbReference type="AlphaFoldDB" id="A0A0F7S0K7"/>
<keyword evidence="3" id="KW-1185">Reference proteome</keyword>
<evidence type="ECO:0000313" key="1">
    <source>
        <dbReference type="EMBL" id="CDU24036.1"/>
    </source>
</evidence>
<organism evidence="2 3">
    <name type="scientific">Sporisorium scitamineum</name>
    <dbReference type="NCBI Taxonomy" id="49012"/>
    <lineage>
        <taxon>Eukaryota</taxon>
        <taxon>Fungi</taxon>
        <taxon>Dikarya</taxon>
        <taxon>Basidiomycota</taxon>
        <taxon>Ustilaginomycotina</taxon>
        <taxon>Ustilaginomycetes</taxon>
        <taxon>Ustilaginales</taxon>
        <taxon>Ustilaginaceae</taxon>
        <taxon>Sporisorium</taxon>
    </lineage>
</organism>
<protein>
    <submittedName>
        <fullName evidence="2">Uncharacterized protein</fullName>
    </submittedName>
</protein>
<reference evidence="2" key="1">
    <citation type="submission" date="2014-06" db="EMBL/GenBank/DDBJ databases">
        <authorList>
            <person name="Berkman J.Paul."/>
        </authorList>
    </citation>
    <scope>NUCLEOTIDE SEQUENCE [LARGE SCALE GENOMIC DNA]</scope>
</reference>
<dbReference type="Proteomes" id="UP000242770">
    <property type="component" value="Unassembled WGS sequence"/>
</dbReference>
<evidence type="ECO:0000313" key="3">
    <source>
        <dbReference type="Proteomes" id="UP000242770"/>
    </source>
</evidence>
<sequence length="105" mass="11625">MVNIIAVIHAADPLIRPKQEAFFPLKIGTSKHQIIELRVLPPAGKFAIRDRPSHVRGNVIIALNVQVFKKNLSAFSDTTFFIAKPEFQEECTQLANDSNAVDGEA</sequence>
<name>A0A0F7S0K7_9BASI</name>
<reference evidence="3" key="3">
    <citation type="submission" date="2014-06" db="EMBL/GenBank/DDBJ databases">
        <authorList>
            <person name="Berkman P.J."/>
        </authorList>
    </citation>
    <scope>NUCLEOTIDE SEQUENCE [LARGE SCALE GENOMIC DNA]</scope>
</reference>
<evidence type="ECO:0000313" key="2">
    <source>
        <dbReference type="EMBL" id="CDW95494.1"/>
    </source>
</evidence>